<dbReference type="EMBL" id="JAVDXW010000001">
    <property type="protein sequence ID" value="MDR7300313.1"/>
    <property type="molecule type" value="Genomic_DNA"/>
</dbReference>
<evidence type="ECO:0000313" key="2">
    <source>
        <dbReference type="EMBL" id="MDR7300313.1"/>
    </source>
</evidence>
<name>A0AAE4CN58_9ACTN</name>
<keyword evidence="3" id="KW-1185">Reference proteome</keyword>
<feature type="region of interest" description="Disordered" evidence="1">
    <location>
        <begin position="228"/>
        <end position="272"/>
    </location>
</feature>
<dbReference type="AlphaFoldDB" id="A0AAE4CN58"/>
<evidence type="ECO:0000256" key="1">
    <source>
        <dbReference type="SAM" id="MobiDB-lite"/>
    </source>
</evidence>
<reference evidence="2" key="1">
    <citation type="submission" date="2023-07" db="EMBL/GenBank/DDBJ databases">
        <title>Sequencing the genomes of 1000 actinobacteria strains.</title>
        <authorList>
            <person name="Klenk H.-P."/>
        </authorList>
    </citation>
    <scope>NUCLEOTIDE SEQUENCE</scope>
    <source>
        <strain evidence="2">DSM 45977</strain>
    </source>
</reference>
<dbReference type="Proteomes" id="UP001180845">
    <property type="component" value="Unassembled WGS sequence"/>
</dbReference>
<protein>
    <recommendedName>
        <fullName evidence="4">Tetratricopeptide repeat-containing protein</fullName>
    </recommendedName>
</protein>
<organism evidence="2 3">
    <name type="scientific">Haloactinomyces albus</name>
    <dbReference type="NCBI Taxonomy" id="1352928"/>
    <lineage>
        <taxon>Bacteria</taxon>
        <taxon>Bacillati</taxon>
        <taxon>Actinomycetota</taxon>
        <taxon>Actinomycetes</taxon>
        <taxon>Actinopolysporales</taxon>
        <taxon>Actinopolysporaceae</taxon>
        <taxon>Haloactinomyces</taxon>
    </lineage>
</organism>
<sequence length="272" mass="28817">MQASELHGEVRRELRGLPKGLADKVAAHLVAAGKLMDTEPERALTHARFARRSAARVAAVREANGLTAYQVGEWSEALTELRAARRMAGGAGQLAIMADCERALGRSQRALELSRSPEAAELEGQQAVELRIVAAGARRDLGQIDASVVSLQTSDLDPQRQEPWSARLFYAYADNLLAADRVQEAFTWFVHAAHADDEGETDAPERLDELVVRLGGADAAEELVAEVESRLPGDTGGTDGEGAQETPTGTAEGDTASAEEHGGDLEGGSGAL</sequence>
<dbReference type="RefSeq" id="WP_310268878.1">
    <property type="nucleotide sequence ID" value="NZ_JAVDXW010000001.1"/>
</dbReference>
<comment type="caution">
    <text evidence="2">The sequence shown here is derived from an EMBL/GenBank/DDBJ whole genome shotgun (WGS) entry which is preliminary data.</text>
</comment>
<evidence type="ECO:0008006" key="4">
    <source>
        <dbReference type="Google" id="ProtNLM"/>
    </source>
</evidence>
<evidence type="ECO:0000313" key="3">
    <source>
        <dbReference type="Proteomes" id="UP001180845"/>
    </source>
</evidence>
<proteinExistence type="predicted"/>
<gene>
    <name evidence="2" type="ORF">JOF55_000494</name>
</gene>
<accession>A0AAE4CN58</accession>